<name>A0A813DEM5_POLGL</name>
<accession>A0A813DEM5</accession>
<gene>
    <name evidence="3" type="ORF">PGLA1383_LOCUS5920</name>
</gene>
<sequence>MFRKPHTLSFVVSGLFLLLPLVVFSIENGEDIYVLHLHAETKREAVVVLFVVVVPVFVWFAVVVGCCCCCCFCCSAYRVTEQNSHSVYTAVTNSQNSHYQHRTKPF</sequence>
<feature type="signal peptide" evidence="2">
    <location>
        <begin position="1"/>
        <end position="25"/>
    </location>
</feature>
<keyword evidence="1" id="KW-1133">Transmembrane helix</keyword>
<keyword evidence="4" id="KW-1185">Reference proteome</keyword>
<reference evidence="3" key="1">
    <citation type="submission" date="2021-02" db="EMBL/GenBank/DDBJ databases">
        <authorList>
            <person name="Dougan E. K."/>
            <person name="Rhodes N."/>
            <person name="Thang M."/>
            <person name="Chan C."/>
        </authorList>
    </citation>
    <scope>NUCLEOTIDE SEQUENCE</scope>
</reference>
<protein>
    <submittedName>
        <fullName evidence="3">Uncharacterized protein</fullName>
    </submittedName>
</protein>
<dbReference type="AlphaFoldDB" id="A0A813DEM5"/>
<comment type="caution">
    <text evidence="3">The sequence shown here is derived from an EMBL/GenBank/DDBJ whole genome shotgun (WGS) entry which is preliminary data.</text>
</comment>
<evidence type="ECO:0000313" key="4">
    <source>
        <dbReference type="Proteomes" id="UP000654075"/>
    </source>
</evidence>
<evidence type="ECO:0000256" key="1">
    <source>
        <dbReference type="SAM" id="Phobius"/>
    </source>
</evidence>
<feature type="chain" id="PRO_5032718425" evidence="2">
    <location>
        <begin position="26"/>
        <end position="106"/>
    </location>
</feature>
<organism evidence="3 4">
    <name type="scientific">Polarella glacialis</name>
    <name type="common">Dinoflagellate</name>
    <dbReference type="NCBI Taxonomy" id="89957"/>
    <lineage>
        <taxon>Eukaryota</taxon>
        <taxon>Sar</taxon>
        <taxon>Alveolata</taxon>
        <taxon>Dinophyceae</taxon>
        <taxon>Suessiales</taxon>
        <taxon>Suessiaceae</taxon>
        <taxon>Polarella</taxon>
    </lineage>
</organism>
<keyword evidence="2" id="KW-0732">Signal</keyword>
<keyword evidence="1" id="KW-0812">Transmembrane</keyword>
<evidence type="ECO:0000256" key="2">
    <source>
        <dbReference type="SAM" id="SignalP"/>
    </source>
</evidence>
<dbReference type="EMBL" id="CAJNNV010002388">
    <property type="protein sequence ID" value="CAE8587078.1"/>
    <property type="molecule type" value="Genomic_DNA"/>
</dbReference>
<proteinExistence type="predicted"/>
<keyword evidence="1" id="KW-0472">Membrane</keyword>
<dbReference type="Proteomes" id="UP000654075">
    <property type="component" value="Unassembled WGS sequence"/>
</dbReference>
<evidence type="ECO:0000313" key="3">
    <source>
        <dbReference type="EMBL" id="CAE8587078.1"/>
    </source>
</evidence>
<feature type="transmembrane region" description="Helical" evidence="1">
    <location>
        <begin position="49"/>
        <end position="77"/>
    </location>
</feature>